<evidence type="ECO:0000256" key="1">
    <source>
        <dbReference type="SAM" id="MobiDB-lite"/>
    </source>
</evidence>
<dbReference type="Proteomes" id="UP000736672">
    <property type="component" value="Unassembled WGS sequence"/>
</dbReference>
<dbReference type="EMBL" id="JAGTJS010000019">
    <property type="protein sequence ID" value="KAH7242977.1"/>
    <property type="molecule type" value="Genomic_DNA"/>
</dbReference>
<dbReference type="AlphaFoldDB" id="A0A9P9GRT6"/>
<comment type="caution">
    <text evidence="2">The sequence shown here is derived from an EMBL/GenBank/DDBJ whole genome shotgun (WGS) entry which is preliminary data.</text>
</comment>
<name>A0A9P9GRT6_FUSSL</name>
<gene>
    <name evidence="2" type="ORF">B0J15DRAFT_501699</name>
</gene>
<proteinExistence type="predicted"/>
<evidence type="ECO:0000313" key="2">
    <source>
        <dbReference type="EMBL" id="KAH7242977.1"/>
    </source>
</evidence>
<protein>
    <submittedName>
        <fullName evidence="2">Uncharacterized protein</fullName>
    </submittedName>
</protein>
<sequence>MSTQPGPQQPQLARRIPEIQVLDLRDLPGRIAATRERSHTVQYPPHPHPLDKPPITVLYNLDAD</sequence>
<evidence type="ECO:0000313" key="3">
    <source>
        <dbReference type="Proteomes" id="UP000736672"/>
    </source>
</evidence>
<reference evidence="2" key="1">
    <citation type="journal article" date="2021" name="Nat. Commun.">
        <title>Genetic determinants of endophytism in the Arabidopsis root mycobiome.</title>
        <authorList>
            <person name="Mesny F."/>
            <person name="Miyauchi S."/>
            <person name="Thiergart T."/>
            <person name="Pickel B."/>
            <person name="Atanasova L."/>
            <person name="Karlsson M."/>
            <person name="Huettel B."/>
            <person name="Barry K.W."/>
            <person name="Haridas S."/>
            <person name="Chen C."/>
            <person name="Bauer D."/>
            <person name="Andreopoulos W."/>
            <person name="Pangilinan J."/>
            <person name="LaButti K."/>
            <person name="Riley R."/>
            <person name="Lipzen A."/>
            <person name="Clum A."/>
            <person name="Drula E."/>
            <person name="Henrissat B."/>
            <person name="Kohler A."/>
            <person name="Grigoriev I.V."/>
            <person name="Martin F.M."/>
            <person name="Hacquard S."/>
        </authorList>
    </citation>
    <scope>NUCLEOTIDE SEQUENCE</scope>
    <source>
        <strain evidence="2">FSSC 5 MPI-SDFR-AT-0091</strain>
    </source>
</reference>
<feature type="region of interest" description="Disordered" evidence="1">
    <location>
        <begin position="34"/>
        <end position="55"/>
    </location>
</feature>
<keyword evidence="3" id="KW-1185">Reference proteome</keyword>
<organism evidence="2 3">
    <name type="scientific">Fusarium solani</name>
    <name type="common">Filamentous fungus</name>
    <dbReference type="NCBI Taxonomy" id="169388"/>
    <lineage>
        <taxon>Eukaryota</taxon>
        <taxon>Fungi</taxon>
        <taxon>Dikarya</taxon>
        <taxon>Ascomycota</taxon>
        <taxon>Pezizomycotina</taxon>
        <taxon>Sordariomycetes</taxon>
        <taxon>Hypocreomycetidae</taxon>
        <taxon>Hypocreales</taxon>
        <taxon>Nectriaceae</taxon>
        <taxon>Fusarium</taxon>
        <taxon>Fusarium solani species complex</taxon>
    </lineage>
</organism>
<accession>A0A9P9GRT6</accession>